<sequence>MKKKYEFGGYVDLDKEVFLDKKGVRITDARARAIAKEMHAQVLGRPSLTGKAAHSPEIKARVPEKLKEKLQKEAERQGRTTSELIRQALEFYLANPKSSVKRR</sequence>
<protein>
    <submittedName>
        <fullName evidence="2">Unannotated protein</fullName>
    </submittedName>
</protein>
<dbReference type="InterPro" id="IPR002145">
    <property type="entry name" value="CopG"/>
</dbReference>
<organism evidence="2">
    <name type="scientific">freshwater metagenome</name>
    <dbReference type="NCBI Taxonomy" id="449393"/>
    <lineage>
        <taxon>unclassified sequences</taxon>
        <taxon>metagenomes</taxon>
        <taxon>ecological metagenomes</taxon>
    </lineage>
</organism>
<dbReference type="SUPFAM" id="SSF47598">
    <property type="entry name" value="Ribbon-helix-helix"/>
    <property type="match status" value="1"/>
</dbReference>
<reference evidence="2" key="1">
    <citation type="submission" date="2020-05" db="EMBL/GenBank/DDBJ databases">
        <authorList>
            <person name="Chiriac C."/>
            <person name="Salcher M."/>
            <person name="Ghai R."/>
            <person name="Kavagutti S V."/>
        </authorList>
    </citation>
    <scope>NUCLEOTIDE SEQUENCE</scope>
</reference>
<name>A0A6J6C0C3_9ZZZZ</name>
<dbReference type="GO" id="GO:0006355">
    <property type="term" value="P:regulation of DNA-templated transcription"/>
    <property type="evidence" value="ECO:0007669"/>
    <property type="project" value="InterPro"/>
</dbReference>
<feature type="domain" description="Ribbon-helix-helix protein CopG" evidence="1">
    <location>
        <begin position="58"/>
        <end position="94"/>
    </location>
</feature>
<dbReference type="InterPro" id="IPR010985">
    <property type="entry name" value="Ribbon_hlx_hlx"/>
</dbReference>
<dbReference type="Pfam" id="PF01402">
    <property type="entry name" value="RHH_1"/>
    <property type="match status" value="1"/>
</dbReference>
<dbReference type="AlphaFoldDB" id="A0A6J6C0C3"/>
<gene>
    <name evidence="2" type="ORF">UFOPK1380_01225</name>
</gene>
<accession>A0A6J6C0C3</accession>
<dbReference type="Gene3D" id="1.10.1220.10">
    <property type="entry name" value="Met repressor-like"/>
    <property type="match status" value="1"/>
</dbReference>
<evidence type="ECO:0000259" key="1">
    <source>
        <dbReference type="Pfam" id="PF01402"/>
    </source>
</evidence>
<proteinExistence type="predicted"/>
<evidence type="ECO:0000313" key="2">
    <source>
        <dbReference type="EMBL" id="CAB4543979.1"/>
    </source>
</evidence>
<dbReference type="InterPro" id="IPR013321">
    <property type="entry name" value="Arc_rbn_hlx_hlx"/>
</dbReference>
<dbReference type="EMBL" id="CAEZSC010000116">
    <property type="protein sequence ID" value="CAB4543979.1"/>
    <property type="molecule type" value="Genomic_DNA"/>
</dbReference>